<dbReference type="InParanoid" id="A0A409W6Y3"/>
<gene>
    <name evidence="2" type="ORF">CVT25_000258</name>
</gene>
<name>A0A409W6Y3_PSICY</name>
<reference evidence="2 3" key="1">
    <citation type="journal article" date="2018" name="Evol. Lett.">
        <title>Horizontal gene cluster transfer increased hallucinogenic mushroom diversity.</title>
        <authorList>
            <person name="Reynolds H.T."/>
            <person name="Vijayakumar V."/>
            <person name="Gluck-Thaler E."/>
            <person name="Korotkin H.B."/>
            <person name="Matheny P.B."/>
            <person name="Slot J.C."/>
        </authorList>
    </citation>
    <scope>NUCLEOTIDE SEQUENCE [LARGE SCALE GENOMIC DNA]</scope>
    <source>
        <strain evidence="2 3">2631</strain>
    </source>
</reference>
<feature type="region of interest" description="Disordered" evidence="1">
    <location>
        <begin position="1"/>
        <end position="85"/>
    </location>
</feature>
<feature type="compositionally biased region" description="Polar residues" evidence="1">
    <location>
        <begin position="1"/>
        <end position="10"/>
    </location>
</feature>
<comment type="caution">
    <text evidence="2">The sequence shown here is derived from an EMBL/GenBank/DDBJ whole genome shotgun (WGS) entry which is preliminary data.</text>
</comment>
<evidence type="ECO:0000313" key="3">
    <source>
        <dbReference type="Proteomes" id="UP000283269"/>
    </source>
</evidence>
<protein>
    <submittedName>
        <fullName evidence="2">Uncharacterized protein</fullName>
    </submittedName>
</protein>
<accession>A0A409W6Y3</accession>
<evidence type="ECO:0000313" key="2">
    <source>
        <dbReference type="EMBL" id="PPQ74284.1"/>
    </source>
</evidence>
<organism evidence="2 3">
    <name type="scientific">Psilocybe cyanescens</name>
    <dbReference type="NCBI Taxonomy" id="93625"/>
    <lineage>
        <taxon>Eukaryota</taxon>
        <taxon>Fungi</taxon>
        <taxon>Dikarya</taxon>
        <taxon>Basidiomycota</taxon>
        <taxon>Agaricomycotina</taxon>
        <taxon>Agaricomycetes</taxon>
        <taxon>Agaricomycetidae</taxon>
        <taxon>Agaricales</taxon>
        <taxon>Agaricineae</taxon>
        <taxon>Strophariaceae</taxon>
        <taxon>Psilocybe</taxon>
    </lineage>
</organism>
<dbReference type="AlphaFoldDB" id="A0A409W6Y3"/>
<evidence type="ECO:0000256" key="1">
    <source>
        <dbReference type="SAM" id="MobiDB-lite"/>
    </source>
</evidence>
<dbReference type="EMBL" id="NHYD01003708">
    <property type="protein sequence ID" value="PPQ74284.1"/>
    <property type="molecule type" value="Genomic_DNA"/>
</dbReference>
<sequence length="223" mass="22868">MRSLSHTTAFTPPCLAALRDSNRAGSQRWRGRARRSVSPRTPKPPSAEPPQAARPRGGRGHSARSHYPIPSSPQTDASGLPEPLPEPEAAAVALELLDATGGDARGSEAQGVFGFRLSGISGVDVACAPTPPPTTALALVEVGTGVSVVGGVLAAELLLVADNAADDALALDAVLAVLPHVSVCWRSGRCGSGCGCGECGSDMIMDYGELWSSGKLKKSHQTI</sequence>
<dbReference type="Proteomes" id="UP000283269">
    <property type="component" value="Unassembled WGS sequence"/>
</dbReference>
<proteinExistence type="predicted"/>
<keyword evidence="3" id="KW-1185">Reference proteome</keyword>